<dbReference type="PANTHER" id="PTHR31552">
    <property type="entry name" value="SERPENTINE RECEPTOR CLASS GAMMA"/>
    <property type="match status" value="1"/>
</dbReference>
<dbReference type="InterPro" id="IPR017452">
    <property type="entry name" value="GPCR_Rhodpsn_7TM"/>
</dbReference>
<keyword evidence="5 6" id="KW-0472">Membrane</keyword>
<dbReference type="InterPro" id="IPR000609">
    <property type="entry name" value="7TM_GPCR_serpentine_rcpt_Srg"/>
</dbReference>
<accession>A0A0N5B6X9</accession>
<evidence type="ECO:0000256" key="6">
    <source>
        <dbReference type="RuleBase" id="RU280813"/>
    </source>
</evidence>
<proteinExistence type="inferred from homology"/>
<feature type="transmembrane region" description="Helical" evidence="6">
    <location>
        <begin position="84"/>
        <end position="113"/>
    </location>
</feature>
<dbReference type="WBParaSite" id="SPAL_0000181600.1">
    <property type="protein sequence ID" value="SPAL_0000181600.1"/>
    <property type="gene ID" value="SPAL_0000181600"/>
</dbReference>
<protein>
    <recommendedName>
        <fullName evidence="6">Serpentine receptor class gamma</fullName>
    </recommendedName>
</protein>
<feature type="transmembrane region" description="Helical" evidence="6">
    <location>
        <begin position="174"/>
        <end position="198"/>
    </location>
</feature>
<comment type="subcellular location">
    <subcellularLocation>
        <location evidence="1">Membrane</location>
        <topology evidence="1">Multi-pass membrane protein</topology>
    </subcellularLocation>
</comment>
<evidence type="ECO:0000256" key="3">
    <source>
        <dbReference type="ARBA" id="ARBA00022692"/>
    </source>
</evidence>
<dbReference type="GO" id="GO:0004888">
    <property type="term" value="F:transmembrane signaling receptor activity"/>
    <property type="evidence" value="ECO:0007669"/>
    <property type="project" value="InterPro"/>
</dbReference>
<evidence type="ECO:0000256" key="4">
    <source>
        <dbReference type="ARBA" id="ARBA00022989"/>
    </source>
</evidence>
<feature type="transmembrane region" description="Helical" evidence="6">
    <location>
        <begin position="251"/>
        <end position="274"/>
    </location>
</feature>
<dbReference type="PANTHER" id="PTHR31552:SF8">
    <property type="entry name" value="SERPENTINE RECEPTOR CLASS GAMMA"/>
    <property type="match status" value="1"/>
</dbReference>
<feature type="transmembrane region" description="Helical" evidence="6">
    <location>
        <begin position="13"/>
        <end position="31"/>
    </location>
</feature>
<keyword evidence="4 6" id="KW-1133">Transmembrane helix</keyword>
<evidence type="ECO:0000256" key="1">
    <source>
        <dbReference type="ARBA" id="ARBA00004141"/>
    </source>
</evidence>
<evidence type="ECO:0000313" key="8">
    <source>
        <dbReference type="Proteomes" id="UP000046392"/>
    </source>
</evidence>
<keyword evidence="3 6" id="KW-0812">Transmembrane</keyword>
<reference evidence="9 10" key="1">
    <citation type="submission" date="2017-02" db="UniProtKB">
        <authorList>
            <consortium name="WormBaseParasite"/>
        </authorList>
    </citation>
    <scope>IDENTIFICATION</scope>
</reference>
<dbReference type="Pfam" id="PF02118">
    <property type="entry name" value="Srg"/>
    <property type="match status" value="1"/>
</dbReference>
<evidence type="ECO:0000313" key="9">
    <source>
        <dbReference type="WBParaSite" id="SPAL_0000181500.1"/>
    </source>
</evidence>
<dbReference type="SUPFAM" id="SSF81321">
    <property type="entry name" value="Family A G protein-coupled receptor-like"/>
    <property type="match status" value="1"/>
</dbReference>
<organism evidence="8 10">
    <name type="scientific">Strongyloides papillosus</name>
    <name type="common">Intestinal threadworm</name>
    <dbReference type="NCBI Taxonomy" id="174720"/>
    <lineage>
        <taxon>Eukaryota</taxon>
        <taxon>Metazoa</taxon>
        <taxon>Ecdysozoa</taxon>
        <taxon>Nematoda</taxon>
        <taxon>Chromadorea</taxon>
        <taxon>Rhabditida</taxon>
        <taxon>Tylenchina</taxon>
        <taxon>Panagrolaimomorpha</taxon>
        <taxon>Strongyloidoidea</taxon>
        <taxon>Strongyloididae</taxon>
        <taxon>Strongyloides</taxon>
    </lineage>
</organism>
<dbReference type="PROSITE" id="PS50262">
    <property type="entry name" value="G_PROTEIN_RECEP_F1_2"/>
    <property type="match status" value="1"/>
</dbReference>
<feature type="domain" description="G-protein coupled receptors family 1 profile" evidence="7">
    <location>
        <begin position="25"/>
        <end position="278"/>
    </location>
</feature>
<sequence>MVDIILATNMIQFIYKIPAIFLMILSVYVILKEIRKKNVLFNKQFYILIVCKLFNDICYMIFYYTLYKIPQYGFFKTFFEKNDWIAVLCYVLAALHITFMFLITLLISINRYVAVKYPTKYEQYFSKSNRIKIIIFFIILSTFIGLGTIPFKAVYRMFNFADLFIPYFRSKKVIYYQIFYTIVLYGTISIATCIFNIKAILKLKKLKKISKNYKKEARYIIYSVFVFITLATIEVFYVLSHISAQYEISSIRYIIHFCIVIGFDLISVGDYYFLIFTR</sequence>
<evidence type="ECO:0000256" key="2">
    <source>
        <dbReference type="ARBA" id="ARBA00005692"/>
    </source>
</evidence>
<evidence type="ECO:0000259" key="7">
    <source>
        <dbReference type="PROSITE" id="PS50262"/>
    </source>
</evidence>
<name>A0A0N5B6X9_STREA</name>
<feature type="transmembrane region" description="Helical" evidence="6">
    <location>
        <begin position="133"/>
        <end position="154"/>
    </location>
</feature>
<keyword evidence="8" id="KW-1185">Reference proteome</keyword>
<feature type="transmembrane region" description="Helical" evidence="6">
    <location>
        <begin position="43"/>
        <end position="64"/>
    </location>
</feature>
<dbReference type="GO" id="GO:0007606">
    <property type="term" value="P:sensory perception of chemical stimulus"/>
    <property type="evidence" value="ECO:0007669"/>
    <property type="project" value="UniProtKB-UniRule"/>
</dbReference>
<dbReference type="GO" id="GO:0016020">
    <property type="term" value="C:membrane"/>
    <property type="evidence" value="ECO:0007669"/>
    <property type="project" value="UniProtKB-SubCell"/>
</dbReference>
<evidence type="ECO:0000313" key="10">
    <source>
        <dbReference type="WBParaSite" id="SPAL_0000181600.1"/>
    </source>
</evidence>
<dbReference type="Proteomes" id="UP000046392">
    <property type="component" value="Unplaced"/>
</dbReference>
<dbReference type="WBParaSite" id="SPAL_0000181500.1">
    <property type="protein sequence ID" value="SPAL_0000181500.1"/>
    <property type="gene ID" value="SPAL_0000181500"/>
</dbReference>
<comment type="similarity">
    <text evidence="2 6">Belongs to the nematode receptor-like protein srg family.</text>
</comment>
<feature type="transmembrane region" description="Helical" evidence="6">
    <location>
        <begin position="219"/>
        <end position="239"/>
    </location>
</feature>
<dbReference type="AlphaFoldDB" id="A0A0N5B6X9"/>
<evidence type="ECO:0000256" key="5">
    <source>
        <dbReference type="ARBA" id="ARBA00023136"/>
    </source>
</evidence>
<dbReference type="Gene3D" id="1.20.1070.10">
    <property type="entry name" value="Rhodopsin 7-helix transmembrane proteins"/>
    <property type="match status" value="1"/>
</dbReference>